<dbReference type="InterPro" id="IPR051450">
    <property type="entry name" value="Gfo/Idh/MocA_Oxidoreductases"/>
</dbReference>
<sequence length="336" mass="37545">MRKMKVAVIGLGVMGQTHARIYTEHAGVELAAVYDIYQPHARQMAEKYRTKAAGSLEELFGMEELDAVSICTSDDQHYELAMLACKHGKHVLMEKPLATDLKEAKAIVEQAKASGIKMMVGHTLRWDPRYYHARQTVASGQLGSPLHLYARRNNSYQNGLRLKGRTSVLMFLGVHDIDAIEWVTGDRIVEVYTVEVRNRLNEFNVGDAAVTTFKLASGAVGSYETSWVMPDQYYELDAKLDIVGTEGAVNINIVNQNIQRHTEGRFTYPDTMYGMEMYGRLTGIMKEELTSFILAVTEDAPLPIMVEEAYRAVQIATCMEQSLQTGLPVIVPSSID</sequence>
<dbReference type="PANTHER" id="PTHR43377:SF1">
    <property type="entry name" value="BILIVERDIN REDUCTASE A"/>
    <property type="match status" value="1"/>
</dbReference>
<proteinExistence type="predicted"/>
<evidence type="ECO:0000259" key="2">
    <source>
        <dbReference type="Pfam" id="PF22725"/>
    </source>
</evidence>
<feature type="domain" description="GFO/IDH/MocA-like oxidoreductase" evidence="2">
    <location>
        <begin position="132"/>
        <end position="249"/>
    </location>
</feature>
<feature type="domain" description="Gfo/Idh/MocA-like oxidoreductase N-terminal" evidence="1">
    <location>
        <begin position="4"/>
        <end position="122"/>
    </location>
</feature>
<comment type="caution">
    <text evidence="3">The sequence shown here is derived from an EMBL/GenBank/DDBJ whole genome shotgun (WGS) entry which is preliminary data.</text>
</comment>
<dbReference type="SUPFAM" id="SSF51735">
    <property type="entry name" value="NAD(P)-binding Rossmann-fold domains"/>
    <property type="match status" value="1"/>
</dbReference>
<evidence type="ECO:0000313" key="4">
    <source>
        <dbReference type="Proteomes" id="UP000612456"/>
    </source>
</evidence>
<gene>
    <name evidence="3" type="ORF">GCM10010911_16330</name>
</gene>
<accession>A0A917DQ28</accession>
<dbReference type="GO" id="GO:0000166">
    <property type="term" value="F:nucleotide binding"/>
    <property type="evidence" value="ECO:0007669"/>
    <property type="project" value="InterPro"/>
</dbReference>
<name>A0A917DQ28_9BACL</name>
<evidence type="ECO:0000313" key="3">
    <source>
        <dbReference type="EMBL" id="GGD59248.1"/>
    </source>
</evidence>
<organism evidence="3 4">
    <name type="scientific">Paenibacillus nasutitermitis</name>
    <dbReference type="NCBI Taxonomy" id="1652958"/>
    <lineage>
        <taxon>Bacteria</taxon>
        <taxon>Bacillati</taxon>
        <taxon>Bacillota</taxon>
        <taxon>Bacilli</taxon>
        <taxon>Bacillales</taxon>
        <taxon>Paenibacillaceae</taxon>
        <taxon>Paenibacillus</taxon>
    </lineage>
</organism>
<dbReference type="EMBL" id="BMHP01000001">
    <property type="protein sequence ID" value="GGD59248.1"/>
    <property type="molecule type" value="Genomic_DNA"/>
</dbReference>
<reference evidence="3" key="1">
    <citation type="journal article" date="2014" name="Int. J. Syst. Evol. Microbiol.">
        <title>Complete genome sequence of Corynebacterium casei LMG S-19264T (=DSM 44701T), isolated from a smear-ripened cheese.</title>
        <authorList>
            <consortium name="US DOE Joint Genome Institute (JGI-PGF)"/>
            <person name="Walter F."/>
            <person name="Albersmeier A."/>
            <person name="Kalinowski J."/>
            <person name="Ruckert C."/>
        </authorList>
    </citation>
    <scope>NUCLEOTIDE SEQUENCE</scope>
    <source>
        <strain evidence="3">CGMCC 1.15178</strain>
    </source>
</reference>
<keyword evidence="4" id="KW-1185">Reference proteome</keyword>
<dbReference type="Pfam" id="PF01408">
    <property type="entry name" value="GFO_IDH_MocA"/>
    <property type="match status" value="1"/>
</dbReference>
<dbReference type="InterPro" id="IPR055170">
    <property type="entry name" value="GFO_IDH_MocA-like_dom"/>
</dbReference>
<dbReference type="AlphaFoldDB" id="A0A917DQ28"/>
<dbReference type="SUPFAM" id="SSF55347">
    <property type="entry name" value="Glyceraldehyde-3-phosphate dehydrogenase-like, C-terminal domain"/>
    <property type="match status" value="1"/>
</dbReference>
<protein>
    <submittedName>
        <fullName evidence="3">Inositol 2-dehydrogenase</fullName>
    </submittedName>
</protein>
<dbReference type="InterPro" id="IPR036291">
    <property type="entry name" value="NAD(P)-bd_dom_sf"/>
</dbReference>
<dbReference type="Gene3D" id="3.40.50.720">
    <property type="entry name" value="NAD(P)-binding Rossmann-like Domain"/>
    <property type="match status" value="1"/>
</dbReference>
<dbReference type="Gene3D" id="3.30.360.10">
    <property type="entry name" value="Dihydrodipicolinate Reductase, domain 2"/>
    <property type="match status" value="1"/>
</dbReference>
<reference evidence="3" key="2">
    <citation type="submission" date="2020-09" db="EMBL/GenBank/DDBJ databases">
        <authorList>
            <person name="Sun Q."/>
            <person name="Zhou Y."/>
        </authorList>
    </citation>
    <scope>NUCLEOTIDE SEQUENCE</scope>
    <source>
        <strain evidence="3">CGMCC 1.15178</strain>
    </source>
</reference>
<dbReference type="PANTHER" id="PTHR43377">
    <property type="entry name" value="BILIVERDIN REDUCTASE A"/>
    <property type="match status" value="1"/>
</dbReference>
<dbReference type="InterPro" id="IPR000683">
    <property type="entry name" value="Gfo/Idh/MocA-like_OxRdtase_N"/>
</dbReference>
<dbReference type="Pfam" id="PF22725">
    <property type="entry name" value="GFO_IDH_MocA_C3"/>
    <property type="match status" value="1"/>
</dbReference>
<dbReference type="Proteomes" id="UP000612456">
    <property type="component" value="Unassembled WGS sequence"/>
</dbReference>
<evidence type="ECO:0000259" key="1">
    <source>
        <dbReference type="Pfam" id="PF01408"/>
    </source>
</evidence>